<protein>
    <recommendedName>
        <fullName evidence="1">Knr4/Smi1-like domain-containing protein</fullName>
    </recommendedName>
</protein>
<dbReference type="EMBL" id="RSCM01000003">
    <property type="protein sequence ID" value="RUS98426.1"/>
    <property type="molecule type" value="Genomic_DNA"/>
</dbReference>
<dbReference type="Pfam" id="PF09346">
    <property type="entry name" value="SMI1_KNR4"/>
    <property type="match status" value="1"/>
</dbReference>
<gene>
    <name evidence="2" type="ORF">DSM107003_15140</name>
</gene>
<name>A0A3S1CB27_ANAVA</name>
<proteinExistence type="predicted"/>
<dbReference type="OrthoDB" id="458118at2"/>
<evidence type="ECO:0000313" key="3">
    <source>
        <dbReference type="Proteomes" id="UP000276103"/>
    </source>
</evidence>
<dbReference type="AlphaFoldDB" id="A0A3S1CB27"/>
<accession>A0A3S1CB27</accession>
<dbReference type="SUPFAM" id="SSF160631">
    <property type="entry name" value="SMI1/KNR4-like"/>
    <property type="match status" value="1"/>
</dbReference>
<comment type="caution">
    <text evidence="2">The sequence shown here is derived from an EMBL/GenBank/DDBJ whole genome shotgun (WGS) entry which is preliminary data.</text>
</comment>
<reference evidence="2 3" key="1">
    <citation type="journal article" date="2019" name="Genome Biol. Evol.">
        <title>Day and night: Metabolic profiles and evolutionary relationships of six axenic non-marine cyanobacteria.</title>
        <authorList>
            <person name="Will S.E."/>
            <person name="Henke P."/>
            <person name="Boedeker C."/>
            <person name="Huang S."/>
            <person name="Brinkmann H."/>
            <person name="Rohde M."/>
            <person name="Jarek M."/>
            <person name="Friedl T."/>
            <person name="Seufert S."/>
            <person name="Schumacher M."/>
            <person name="Overmann J."/>
            <person name="Neumann-Schaal M."/>
            <person name="Petersen J."/>
        </authorList>
    </citation>
    <scope>NUCLEOTIDE SEQUENCE [LARGE SCALE GENOMIC DNA]</scope>
    <source>
        <strain evidence="2 3">SAG 1403-4b</strain>
    </source>
</reference>
<sequence>MITYNWGNLLKELSHKLIEGRGEYDTWELSPEILASKWLGNPGASEEQIVLAENRLGTRFPPSYREFLTVSNGWRNSDWTNLQLWSTEEIEWFSTRNQDWIWPLDTDERPSVPDDKYFVYGEAQDCVYLRREYLQTALEISSDSGDGDIFLLIPNVVFEDGEWEAWHFGNKLPGANRYRSFYELMLKVVEQGRFIF</sequence>
<keyword evidence="3" id="KW-1185">Reference proteome</keyword>
<organism evidence="2 3">
    <name type="scientific">Trichormus variabilis SAG 1403-4b</name>
    <dbReference type="NCBI Taxonomy" id="447716"/>
    <lineage>
        <taxon>Bacteria</taxon>
        <taxon>Bacillati</taxon>
        <taxon>Cyanobacteriota</taxon>
        <taxon>Cyanophyceae</taxon>
        <taxon>Nostocales</taxon>
        <taxon>Nostocaceae</taxon>
        <taxon>Trichormus</taxon>
    </lineage>
</organism>
<evidence type="ECO:0000259" key="1">
    <source>
        <dbReference type="SMART" id="SM00860"/>
    </source>
</evidence>
<dbReference type="InterPro" id="IPR037883">
    <property type="entry name" value="Knr4/Smi1-like_sf"/>
</dbReference>
<dbReference type="SMART" id="SM00860">
    <property type="entry name" value="SMI1_KNR4"/>
    <property type="match status" value="1"/>
</dbReference>
<dbReference type="InterPro" id="IPR018958">
    <property type="entry name" value="Knr4/Smi1-like_dom"/>
</dbReference>
<dbReference type="Proteomes" id="UP000276103">
    <property type="component" value="Unassembled WGS sequence"/>
</dbReference>
<dbReference type="Gene3D" id="3.40.1580.10">
    <property type="entry name" value="SMI1/KNR4-like"/>
    <property type="match status" value="1"/>
</dbReference>
<evidence type="ECO:0000313" key="2">
    <source>
        <dbReference type="EMBL" id="RUS98426.1"/>
    </source>
</evidence>
<feature type="domain" description="Knr4/Smi1-like" evidence="1">
    <location>
        <begin position="43"/>
        <end position="187"/>
    </location>
</feature>
<dbReference type="RefSeq" id="WP_127053346.1">
    <property type="nucleotide sequence ID" value="NZ_RSCM01000003.1"/>
</dbReference>